<dbReference type="Proteomes" id="UP000038010">
    <property type="component" value="Unassembled WGS sequence"/>
</dbReference>
<evidence type="ECO:0000256" key="2">
    <source>
        <dbReference type="SAM" id="MobiDB-lite"/>
    </source>
</evidence>
<feature type="region of interest" description="Disordered" evidence="2">
    <location>
        <begin position="27"/>
        <end position="93"/>
    </location>
</feature>
<evidence type="ECO:0000313" key="4">
    <source>
        <dbReference type="EMBL" id="KPI45160.1"/>
    </source>
</evidence>
<dbReference type="GO" id="GO:0005829">
    <property type="term" value="C:cytosol"/>
    <property type="evidence" value="ECO:0007669"/>
    <property type="project" value="TreeGrafter"/>
</dbReference>
<dbReference type="Gene3D" id="1.25.40.720">
    <property type="entry name" value="Telomere length regulation protein 2, C-terminal domain"/>
    <property type="match status" value="1"/>
</dbReference>
<feature type="compositionally biased region" description="Polar residues" evidence="2">
    <location>
        <begin position="50"/>
        <end position="65"/>
    </location>
</feature>
<feature type="domain" description="Telomere length regulation protein conserved" evidence="3">
    <location>
        <begin position="668"/>
        <end position="772"/>
    </location>
</feature>
<feature type="compositionally biased region" description="Low complexity" evidence="2">
    <location>
        <begin position="66"/>
        <end position="82"/>
    </location>
</feature>
<reference evidence="4 5" key="1">
    <citation type="submission" date="2015-06" db="EMBL/GenBank/DDBJ databases">
        <title>Draft genome of the ant-associated black yeast Phialophora attae CBS 131958.</title>
        <authorList>
            <person name="Moreno L.F."/>
            <person name="Stielow B.J."/>
            <person name="de Hoog S."/>
            <person name="Vicente V.A."/>
            <person name="Weiss V.A."/>
            <person name="de Vries M."/>
            <person name="Cruz L.M."/>
            <person name="Souza E.M."/>
        </authorList>
    </citation>
    <scope>NUCLEOTIDE SEQUENCE [LARGE SCALE GENOMIC DNA]</scope>
    <source>
        <strain evidence="4 5">CBS 131958</strain>
    </source>
</reference>
<dbReference type="EMBL" id="LFJN01000002">
    <property type="protein sequence ID" value="KPI45160.1"/>
    <property type="molecule type" value="Genomic_DNA"/>
</dbReference>
<dbReference type="AlphaFoldDB" id="A0A0N1I0P7"/>
<name>A0A0N1I0P7_9EURO</name>
<feature type="region of interest" description="Disordered" evidence="2">
    <location>
        <begin position="782"/>
        <end position="816"/>
    </location>
</feature>
<evidence type="ECO:0000313" key="5">
    <source>
        <dbReference type="Proteomes" id="UP000038010"/>
    </source>
</evidence>
<feature type="region of interest" description="Disordered" evidence="2">
    <location>
        <begin position="625"/>
        <end position="662"/>
    </location>
</feature>
<protein>
    <submittedName>
        <fullName evidence="4">DNA replication checkpoint protein tel2</fullName>
    </submittedName>
</protein>
<dbReference type="GO" id="GO:0042162">
    <property type="term" value="F:telomeric DNA binding"/>
    <property type="evidence" value="ECO:0007669"/>
    <property type="project" value="TreeGrafter"/>
</dbReference>
<dbReference type="GO" id="GO:0051083">
    <property type="term" value="P:'de novo' cotranslational protein folding"/>
    <property type="evidence" value="ECO:0007669"/>
    <property type="project" value="TreeGrafter"/>
</dbReference>
<comment type="caution">
    <text evidence="4">The sequence shown here is derived from an EMBL/GenBank/DDBJ whole genome shotgun (WGS) entry which is preliminary data.</text>
</comment>
<organism evidence="4 5">
    <name type="scientific">Cyphellophora attinorum</name>
    <dbReference type="NCBI Taxonomy" id="1664694"/>
    <lineage>
        <taxon>Eukaryota</taxon>
        <taxon>Fungi</taxon>
        <taxon>Dikarya</taxon>
        <taxon>Ascomycota</taxon>
        <taxon>Pezizomycotina</taxon>
        <taxon>Eurotiomycetes</taxon>
        <taxon>Chaetothyriomycetidae</taxon>
        <taxon>Chaetothyriales</taxon>
        <taxon>Cyphellophoraceae</taxon>
        <taxon>Cyphellophora</taxon>
    </lineage>
</organism>
<dbReference type="PANTHER" id="PTHR15830:SF10">
    <property type="entry name" value="TELOMERE LENGTH REGULATION PROTEIN TEL2 HOMOLOG"/>
    <property type="match status" value="1"/>
</dbReference>
<dbReference type="OrthoDB" id="10258062at2759"/>
<sequence>MDELLNLGRGKATGTVKGNIDKFESLTVSESAEKPRSNSTKSKRSLIEVASSSSNDDQSLRTSFDTAPSVKSKASSATSMTTDPPTNKQKKRESIAFVQKSYLAQNTSKEQDTLPDDAREILKSQPDYEDLLAVLQYLECGIQDKHDFNIHKSGPKAAQIVNAIVTVTIPDHWPVLRIHKLPKRQAELKRLVVLNLRSVAGIGALLMQVRSLGNIRRADNTVLEDTLCVLELVLHGNKFLHNALRQTRKLCPKEIDRRITWQEVVGLMGGSKILSTVAQATSTTGISSSKLQWLSDGISYSKWLANNVSVTAGLLSIEDGEAWTMLALVAKRALNLGYRDAFVSELYHSLLLGRAALWTPLRQLLHYLTDNEQRQFFDAMLRDLVRKYLRYGPVTHSMQKNGLESEKNVGGVAAMVAGVMKNNSVLDDHLVEWLTSNKGDFANLGLDTRRAVIATLALRQDKLQTMLDKCLENFGNKTQIQHSPILQQESTAEIILLVVGYLNRQEPESIKQLAKSGLFLRTVSNRLSASVRRARFLGMIVATAISRLGDGQEKAMSFGTEELETESAKKWLDLVNVEDKVGTLDDLKLPVDEPDPMVVDLPAPVPTAKKPAQAERSKIIAIAEISDEDDNDEISEDEDLVPYHKPDDDPEDSDDDPTLVNRNKPVAPVYIIDLVKQLQSGEDKLDVVELALKTAPSLIRRKADFGTEVSDNIQALASALINLKSPAVDSDEMHGLRLQSLIARTLLAAMCFEGDFSLDQRASILSTLGLGAREISGMSMLASPSTASPGQAIEAEADSFPSKRLPSRSKDSQLQRRIPSAYTAPLTTATDQITHTTIQPLALKAADKLSGPDILKIRTFSSRLEVEKRRNEKQAARTKKIPRDLHRVLAGGFFLPLVGRMVLILSSAGSGGMMARGSGLFDPNLVRLFLNTVVVVLNALGPNAMWEGTLGEVIRQAVQLLVSLQAKNPRLSMDPAVLPAWMLLLLSVLEVVIANGRAGEERFLGENGEEVAGLVGWVGALLDQRGNSGGEVKVMLGRGDEEDVKEEGQAGMAWNVLAAGVMVRWTEIAGRWQGRVLGLMGVEGWDGDS</sequence>
<dbReference type="VEuPathDB" id="FungiDB:AB675_2851"/>
<dbReference type="GeneID" id="28734735"/>
<accession>A0A0N1I0P7</accession>
<dbReference type="GO" id="GO:0051879">
    <property type="term" value="F:Hsp90 protein binding"/>
    <property type="evidence" value="ECO:0007669"/>
    <property type="project" value="TreeGrafter"/>
</dbReference>
<dbReference type="RefSeq" id="XP_018005123.1">
    <property type="nucleotide sequence ID" value="XM_018142855.1"/>
</dbReference>
<keyword evidence="5" id="KW-1185">Reference proteome</keyword>
<proteinExistence type="inferred from homology"/>
<feature type="compositionally biased region" description="Acidic residues" evidence="2">
    <location>
        <begin position="648"/>
        <end position="657"/>
    </location>
</feature>
<dbReference type="InterPro" id="IPR038528">
    <property type="entry name" value="TEL2_C_sf"/>
</dbReference>
<dbReference type="Pfam" id="PF10193">
    <property type="entry name" value="Telomere_reg-2"/>
    <property type="match status" value="1"/>
</dbReference>
<evidence type="ECO:0000256" key="1">
    <source>
        <dbReference type="ARBA" id="ARBA00006133"/>
    </source>
</evidence>
<feature type="compositionally biased region" description="Acidic residues" evidence="2">
    <location>
        <begin position="625"/>
        <end position="640"/>
    </location>
</feature>
<dbReference type="InterPro" id="IPR019337">
    <property type="entry name" value="Telomere_length_regulation_dom"/>
</dbReference>
<evidence type="ECO:0000259" key="3">
    <source>
        <dbReference type="Pfam" id="PF10193"/>
    </source>
</evidence>
<gene>
    <name evidence="4" type="ORF">AB675_2851</name>
</gene>
<dbReference type="PANTHER" id="PTHR15830">
    <property type="entry name" value="TELOMERE LENGTH REGULATION PROTEIN TEL2 FAMILY MEMBER"/>
    <property type="match status" value="1"/>
</dbReference>
<dbReference type="STRING" id="1664694.A0A0N1I0P7"/>
<comment type="similarity">
    <text evidence="1">Belongs to the TEL2 family.</text>
</comment>
<dbReference type="InterPro" id="IPR051970">
    <property type="entry name" value="TEL2_Regulation"/>
</dbReference>